<dbReference type="EMBL" id="FUUY01000002">
    <property type="protein sequence ID" value="SJX21033.1"/>
    <property type="molecule type" value="Genomic_DNA"/>
</dbReference>
<reference evidence="1 2" key="1">
    <citation type="submission" date="2017-02" db="EMBL/GenBank/DDBJ databases">
        <authorList>
            <person name="Peterson S.W."/>
        </authorList>
    </citation>
    <scope>NUCLEOTIDE SEQUENCE [LARGE SCALE GENOMIC DNA]</scope>
    <source>
        <strain evidence="1">C6</strain>
    </source>
</reference>
<dbReference type="SUPFAM" id="SSF52151">
    <property type="entry name" value="FabD/lysophospholipase-like"/>
    <property type="match status" value="1"/>
</dbReference>
<dbReference type="InterPro" id="IPR016035">
    <property type="entry name" value="Acyl_Trfase/lysoPLipase"/>
</dbReference>
<evidence type="ECO:0008006" key="3">
    <source>
        <dbReference type="Google" id="ProtNLM"/>
    </source>
</evidence>
<sequence>MITMTQILQKHPPALSIRAGKLARQLIQSEGLQAEQVDIVPGAAGGPKGIGIQGLDQAIFGEFFARAPQRRTLIGSSIGSWRFASILAHGAKAGTERLGELYTNLYFDKKMQRQEVSDICRGMLLDLVQGKEVELVNHPDYHLTVLSIKAQHIFQSDQVLPLLASVAGIIGTTAVARKHSRHFMQRVISQPSNGKQFKVEDDFLTHYHSLTAANVLPWLIASASIPGVMAAIRDIPDAPQGSYRDGGLIDYHIDLPFESQGIVLYPHFTDSITPGWFDKLFKRRANPENQARTLLLSPSQDYLRSLPLGRLPDRKDFTLKGLDQKQRIQMWNQCISESQRLGDEFLEMVEKQHFAQVIQDL</sequence>
<dbReference type="AlphaFoldDB" id="A0A1R7Q9V4"/>
<dbReference type="Proteomes" id="UP000196240">
    <property type="component" value="Unassembled WGS sequence"/>
</dbReference>
<name>A0A1R7Q9V4_ACIJO</name>
<proteinExistence type="predicted"/>
<accession>A0A1R7Q9V4</accession>
<protein>
    <recommendedName>
        <fullName evidence="3">Patatin-like phospholipase family protein</fullName>
    </recommendedName>
</protein>
<gene>
    <name evidence="1" type="ORF">ACNJC6_00639</name>
</gene>
<evidence type="ECO:0000313" key="1">
    <source>
        <dbReference type="EMBL" id="SJX21033.1"/>
    </source>
</evidence>
<evidence type="ECO:0000313" key="2">
    <source>
        <dbReference type="Proteomes" id="UP000196240"/>
    </source>
</evidence>
<organism evidence="1 2">
    <name type="scientific">Acinetobacter johnsonii</name>
    <dbReference type="NCBI Taxonomy" id="40214"/>
    <lineage>
        <taxon>Bacteria</taxon>
        <taxon>Pseudomonadati</taxon>
        <taxon>Pseudomonadota</taxon>
        <taxon>Gammaproteobacteria</taxon>
        <taxon>Moraxellales</taxon>
        <taxon>Moraxellaceae</taxon>
        <taxon>Acinetobacter</taxon>
    </lineage>
</organism>